<dbReference type="Proteomes" id="UP000515151">
    <property type="component" value="Chromosome 5"/>
</dbReference>
<dbReference type="SUPFAM" id="SSF101941">
    <property type="entry name" value="NAC domain"/>
    <property type="match status" value="1"/>
</dbReference>
<proteinExistence type="predicted"/>
<keyword evidence="1" id="KW-1185">Reference proteome</keyword>
<dbReference type="GO" id="GO:0005634">
    <property type="term" value="C:nucleus"/>
    <property type="evidence" value="ECO:0007669"/>
    <property type="project" value="TreeGrafter"/>
</dbReference>
<reference evidence="2" key="2">
    <citation type="submission" date="2025-08" db="UniProtKB">
        <authorList>
            <consortium name="RefSeq"/>
        </authorList>
    </citation>
    <scope>IDENTIFICATION</scope>
    <source>
        <tissue evidence="2">Leaf</tissue>
    </source>
</reference>
<dbReference type="PANTHER" id="PTHR31079:SF20">
    <property type="entry name" value="NAC DOMAIN-CONTAINING PROTEIN 10"/>
    <property type="match status" value="1"/>
</dbReference>
<dbReference type="InterPro" id="IPR036093">
    <property type="entry name" value="NAC_dom_sf"/>
</dbReference>
<dbReference type="GO" id="GO:0000976">
    <property type="term" value="F:transcription cis-regulatory region binding"/>
    <property type="evidence" value="ECO:0007669"/>
    <property type="project" value="TreeGrafter"/>
</dbReference>
<dbReference type="RefSeq" id="XP_031395615.1">
    <property type="nucleotide sequence ID" value="XM_031539755.1"/>
</dbReference>
<name>A0A6P8DGD1_PUNGR</name>
<reference evidence="1" key="1">
    <citation type="journal article" date="2020" name="Plant Biotechnol. J.">
        <title>The pomegranate (Punica granatum L.) draft genome dissects genetic divergence between soft- and hard-seeded cultivars.</title>
        <authorList>
            <person name="Luo X."/>
            <person name="Li H."/>
            <person name="Wu Z."/>
            <person name="Yao W."/>
            <person name="Zhao P."/>
            <person name="Cao D."/>
            <person name="Yu H."/>
            <person name="Li K."/>
            <person name="Poudel K."/>
            <person name="Zhao D."/>
            <person name="Zhang F."/>
            <person name="Xia X."/>
            <person name="Chen L."/>
            <person name="Wang Q."/>
            <person name="Jing D."/>
            <person name="Cao S."/>
        </authorList>
    </citation>
    <scope>NUCLEOTIDE SEQUENCE [LARGE SCALE GENOMIC DNA]</scope>
    <source>
        <strain evidence="1">cv. Tunisia</strain>
    </source>
</reference>
<evidence type="ECO:0000313" key="1">
    <source>
        <dbReference type="Proteomes" id="UP000515151"/>
    </source>
</evidence>
<dbReference type="PANTHER" id="PTHR31079">
    <property type="entry name" value="NAC DOMAIN-CONTAINING PROTEIN 73"/>
    <property type="match status" value="1"/>
</dbReference>
<evidence type="ECO:0000313" key="2">
    <source>
        <dbReference type="RefSeq" id="XP_031395615.1"/>
    </source>
</evidence>
<dbReference type="InterPro" id="IPR044799">
    <property type="entry name" value="SOG1-like"/>
</dbReference>
<dbReference type="GO" id="GO:0003700">
    <property type="term" value="F:DNA-binding transcription factor activity"/>
    <property type="evidence" value="ECO:0007669"/>
    <property type="project" value="InterPro"/>
</dbReference>
<organism evidence="1 2">
    <name type="scientific">Punica granatum</name>
    <name type="common">Pomegranate</name>
    <dbReference type="NCBI Taxonomy" id="22663"/>
    <lineage>
        <taxon>Eukaryota</taxon>
        <taxon>Viridiplantae</taxon>
        <taxon>Streptophyta</taxon>
        <taxon>Embryophyta</taxon>
        <taxon>Tracheophyta</taxon>
        <taxon>Spermatophyta</taxon>
        <taxon>Magnoliopsida</taxon>
        <taxon>eudicotyledons</taxon>
        <taxon>Gunneridae</taxon>
        <taxon>Pentapetalae</taxon>
        <taxon>rosids</taxon>
        <taxon>malvids</taxon>
        <taxon>Myrtales</taxon>
        <taxon>Lythraceae</taxon>
        <taxon>Punica</taxon>
    </lineage>
</organism>
<sequence length="209" mass="23367">MEMNTWCSTNDSGEVEEAADMITTSISRVSGNSDYSGALITYCLSCGHPIELYDQGRIHELPGLPAGVKFDPTDHEILEHLEAKAMEDGKRLHPLIDEFIKTREGDNGICSTHPEKLPDLSMKRSEKRWPNPPLFPPAFEGVHHRHPEAKKNPHGQKHVFKVETTNYSRLGIKACMGSNYRKIGITTTTTALFKVVVSPFLKTKLAQLN</sequence>
<dbReference type="AlphaFoldDB" id="A0A6P8DGD1"/>
<protein>
    <submittedName>
        <fullName evidence="2">NAC domain-containing protein 73-like</fullName>
    </submittedName>
</protein>
<dbReference type="GeneID" id="116206919"/>
<accession>A0A6P8DGD1</accession>
<dbReference type="OrthoDB" id="643388at2759"/>
<gene>
    <name evidence="2" type="primary">LOC116206919</name>
</gene>